<dbReference type="EMBL" id="CP118378">
    <property type="protein sequence ID" value="WFD44436.1"/>
    <property type="molecule type" value="Genomic_DNA"/>
</dbReference>
<dbReference type="AlphaFoldDB" id="A0AAF0F750"/>
<sequence>MLRVFAYLDPTSLHAAVGRDTPSNLHAKQRVQRQLAMLSLYLRRGKQYVRHVTLGTPVADSESCRRHLKGLSLSSLDITCYYTYAQTWVDLAIDISTLCALTINTTGAKTHPWLAPPLRLDNSKCRPLKSLALHGTPPLHINPPTLRLCVRLEHFSYSAPTCAAALREVRRRCAVPIQTIVHAAQDTLRELVLDGDAIWGVDTFLETPSIPQSGQARFPHLHRLQAPLKCMVLHALPDVALSILMPNLHTLSLQVSLPRTPGGTSAALLQFASAVGPTIRDATLRITRDSSTWLVKALLKIWTQLTSLTIVWDDPVSMETPMLESVHETMQRPLTGALLARILTPGTFDPSDTILCPALECLRFGNESSIRGREVAELVALRVMLARCCSVATARDALKSKKLACEPDLQTPLATRLTTLDLTGCREFQPDLLPFLKQHCHVIWSAELAEQARYALRPSVSARDRLSHHYR</sequence>
<reference evidence="1" key="1">
    <citation type="submission" date="2023-02" db="EMBL/GenBank/DDBJ databases">
        <title>Mating type loci evolution in Malassezia.</title>
        <authorList>
            <person name="Coelho M.A."/>
        </authorList>
    </citation>
    <scope>NUCLEOTIDE SEQUENCE</scope>
    <source>
        <strain evidence="1">CBS 14136</strain>
    </source>
</reference>
<dbReference type="InterPro" id="IPR032675">
    <property type="entry name" value="LRR_dom_sf"/>
</dbReference>
<evidence type="ECO:0000313" key="2">
    <source>
        <dbReference type="Proteomes" id="UP001214628"/>
    </source>
</evidence>
<organism evidence="1 2">
    <name type="scientific">Malassezia psittaci</name>
    <dbReference type="NCBI Taxonomy" id="1821823"/>
    <lineage>
        <taxon>Eukaryota</taxon>
        <taxon>Fungi</taxon>
        <taxon>Dikarya</taxon>
        <taxon>Basidiomycota</taxon>
        <taxon>Ustilaginomycotina</taxon>
        <taxon>Malasseziomycetes</taxon>
        <taxon>Malasseziales</taxon>
        <taxon>Malasseziaceae</taxon>
        <taxon>Malassezia</taxon>
    </lineage>
</organism>
<gene>
    <name evidence="1" type="ORF">MPSI1_003104</name>
</gene>
<evidence type="ECO:0000313" key="1">
    <source>
        <dbReference type="EMBL" id="WFD44436.1"/>
    </source>
</evidence>
<dbReference type="Gene3D" id="3.80.10.10">
    <property type="entry name" value="Ribonuclease Inhibitor"/>
    <property type="match status" value="1"/>
</dbReference>
<name>A0AAF0F750_9BASI</name>
<accession>A0AAF0F750</accession>
<proteinExistence type="predicted"/>
<protein>
    <submittedName>
        <fullName evidence="1">Uncharacterized protein</fullName>
    </submittedName>
</protein>
<dbReference type="Proteomes" id="UP001214628">
    <property type="component" value="Chromosome 4"/>
</dbReference>
<keyword evidence="2" id="KW-1185">Reference proteome</keyword>